<protein>
    <recommendedName>
        <fullName evidence="3 9">Mediator of RNA polymerase II transcription subunit 8</fullName>
    </recommendedName>
    <alternativeName>
        <fullName evidence="8 9">Mediator complex subunit 8</fullName>
    </alternativeName>
</protein>
<dbReference type="Pfam" id="PF10232">
    <property type="entry name" value="Med8"/>
    <property type="match status" value="1"/>
</dbReference>
<evidence type="ECO:0000256" key="9">
    <source>
        <dbReference type="RuleBase" id="RU364144"/>
    </source>
</evidence>
<evidence type="ECO:0000313" key="10">
    <source>
        <dbReference type="EMBL" id="CAY68889.1"/>
    </source>
</evidence>
<accession>C4R065</accession>
<dbReference type="KEGG" id="ppa:PAS_chr2-1_0275"/>
<gene>
    <name evidence="9" type="primary">MED8</name>
    <name evidence="10" type="ordered locus">PAS_chr2-1_0275</name>
</gene>
<evidence type="ECO:0000256" key="5">
    <source>
        <dbReference type="ARBA" id="ARBA00023159"/>
    </source>
</evidence>
<dbReference type="FunCoup" id="C4R065">
    <property type="interactions" value="146"/>
</dbReference>
<dbReference type="GO" id="GO:0070847">
    <property type="term" value="C:core mediator complex"/>
    <property type="evidence" value="ECO:0007669"/>
    <property type="project" value="TreeGrafter"/>
</dbReference>
<evidence type="ECO:0000256" key="1">
    <source>
        <dbReference type="ARBA" id="ARBA00004123"/>
    </source>
</evidence>
<sequence>MTDYSKVPINSLESLRLRLTQAMHSLNKLNDSIHQSQTLPQWSSIQNQLTVILSQLTSLSTTLETQREILQYINVYPLPEFPSTTHEGLLTTLLRKKNIPEVSEWITQSLEESKDKNPSASDQFATWCAETSAQESENWIFTGFRTKYEIDNDIPQAPEYSLRESTSTNVSQDEVSTDDLNKLIYMGIDPRKQ</sequence>
<dbReference type="OrthoDB" id="5329317at2759"/>
<dbReference type="AlphaFoldDB" id="C4R065"/>
<dbReference type="EMBL" id="FN392320">
    <property type="protein sequence ID" value="CAY68889.1"/>
    <property type="molecule type" value="Genomic_DNA"/>
</dbReference>
<evidence type="ECO:0000256" key="4">
    <source>
        <dbReference type="ARBA" id="ARBA00023015"/>
    </source>
</evidence>
<reference evidence="10 11" key="1">
    <citation type="journal article" date="2009" name="Nat. Biotechnol.">
        <title>Genome sequence of the recombinant protein production host Pichia pastoris.</title>
        <authorList>
            <person name="De Schutter K."/>
            <person name="Lin Y.C."/>
            <person name="Tiels P."/>
            <person name="Van Hecke A."/>
            <person name="Glinka S."/>
            <person name="Weber-Lehmann J."/>
            <person name="Rouze P."/>
            <person name="Van de Peer Y."/>
            <person name="Callewaert N."/>
        </authorList>
    </citation>
    <scope>NUCLEOTIDE SEQUENCE [LARGE SCALE GENOMIC DNA]</scope>
    <source>
        <strain evidence="11">GS115 / ATCC 20864</strain>
    </source>
</reference>
<comment type="similarity">
    <text evidence="2 9">Belongs to the Mediator complex subunit 8 family.</text>
</comment>
<dbReference type="GeneID" id="8198824"/>
<dbReference type="InterPro" id="IPR019364">
    <property type="entry name" value="Mediatior_Med8_fun/met"/>
</dbReference>
<comment type="subcellular location">
    <subcellularLocation>
        <location evidence="1 9">Nucleus</location>
    </subcellularLocation>
</comment>
<dbReference type="RefSeq" id="XP_002491169.1">
    <property type="nucleotide sequence ID" value="XM_002491124.1"/>
</dbReference>
<keyword evidence="11" id="KW-1185">Reference proteome</keyword>
<comment type="subunit">
    <text evidence="9">Component of the Mediator complex.</text>
</comment>
<dbReference type="PANTHER" id="PTHR13074">
    <property type="entry name" value="MEDIATOR OF RNA POLYMERASE II TRANSCRIPTION SUBUNIT 8"/>
    <property type="match status" value="1"/>
</dbReference>
<dbReference type="Proteomes" id="UP000000314">
    <property type="component" value="Chromosome 2"/>
</dbReference>
<keyword evidence="5 9" id="KW-0010">Activator</keyword>
<comment type="function">
    <text evidence="9">Component of the Mediator complex, a coactivator involved in the regulated transcription of nearly all RNA polymerase II-dependent genes. Mediator functions as a bridge to convey information from gene-specific regulatory proteins to the basal RNA polymerase II transcription machinery. Mediator is recruited to promoters by direct interactions with regulatory proteins and serves as a scaffold for the assembly of a functional preinitiation complex with RNA polymerase II and the general transcription factors.</text>
</comment>
<dbReference type="InParanoid" id="C4R065"/>
<dbReference type="SMR" id="C4R065"/>
<proteinExistence type="inferred from homology"/>
<dbReference type="GO" id="GO:0016592">
    <property type="term" value="C:mediator complex"/>
    <property type="evidence" value="ECO:0007669"/>
    <property type="project" value="InterPro"/>
</dbReference>
<dbReference type="STRING" id="644223.C4R065"/>
<evidence type="ECO:0000256" key="7">
    <source>
        <dbReference type="ARBA" id="ARBA00023242"/>
    </source>
</evidence>
<evidence type="ECO:0000256" key="3">
    <source>
        <dbReference type="ARBA" id="ARBA00020637"/>
    </source>
</evidence>
<dbReference type="GO" id="GO:0006357">
    <property type="term" value="P:regulation of transcription by RNA polymerase II"/>
    <property type="evidence" value="ECO:0007669"/>
    <property type="project" value="InterPro"/>
</dbReference>
<keyword evidence="7 9" id="KW-0539">Nucleus</keyword>
<dbReference type="HOGENOM" id="CLU_108151_0_0_1"/>
<evidence type="ECO:0000256" key="2">
    <source>
        <dbReference type="ARBA" id="ARBA00005716"/>
    </source>
</evidence>
<evidence type="ECO:0000313" key="11">
    <source>
        <dbReference type="Proteomes" id="UP000000314"/>
    </source>
</evidence>
<name>C4R065_KOMPG</name>
<keyword evidence="6 9" id="KW-0804">Transcription</keyword>
<evidence type="ECO:0000256" key="8">
    <source>
        <dbReference type="ARBA" id="ARBA00031261"/>
    </source>
</evidence>
<dbReference type="Gene3D" id="6.10.250.2610">
    <property type="match status" value="1"/>
</dbReference>
<dbReference type="GO" id="GO:0003712">
    <property type="term" value="F:transcription coregulator activity"/>
    <property type="evidence" value="ECO:0007669"/>
    <property type="project" value="InterPro"/>
</dbReference>
<dbReference type="OMA" id="PQWYSLQ"/>
<dbReference type="PANTHER" id="PTHR13074:SF9">
    <property type="entry name" value="MEDIATOR OF RNA POLYMERASE II TRANSCRIPTION SUBUNIT 8"/>
    <property type="match status" value="1"/>
</dbReference>
<keyword evidence="4 9" id="KW-0805">Transcription regulation</keyword>
<dbReference type="Gene3D" id="1.20.58.1710">
    <property type="match status" value="1"/>
</dbReference>
<dbReference type="GO" id="GO:0000978">
    <property type="term" value="F:RNA polymerase II cis-regulatory region sequence-specific DNA binding"/>
    <property type="evidence" value="ECO:0007669"/>
    <property type="project" value="TreeGrafter"/>
</dbReference>
<evidence type="ECO:0000256" key="6">
    <source>
        <dbReference type="ARBA" id="ARBA00023163"/>
    </source>
</evidence>
<dbReference type="eggNOG" id="ENOG502S8U1">
    <property type="taxonomic scope" value="Eukaryota"/>
</dbReference>
<organism evidence="10 11">
    <name type="scientific">Komagataella phaffii (strain GS115 / ATCC 20864)</name>
    <name type="common">Yeast</name>
    <name type="synonym">Pichia pastoris</name>
    <dbReference type="NCBI Taxonomy" id="644223"/>
    <lineage>
        <taxon>Eukaryota</taxon>
        <taxon>Fungi</taxon>
        <taxon>Dikarya</taxon>
        <taxon>Ascomycota</taxon>
        <taxon>Saccharomycotina</taxon>
        <taxon>Pichiomycetes</taxon>
        <taxon>Pichiales</taxon>
        <taxon>Pichiaceae</taxon>
        <taxon>Komagataella</taxon>
    </lineage>
</organism>